<keyword evidence="2" id="KW-1133">Transmembrane helix</keyword>
<feature type="non-terminal residue" evidence="3">
    <location>
        <position position="1"/>
    </location>
</feature>
<organism evidence="3 4">
    <name type="scientific">Meganyctiphanes norvegica</name>
    <name type="common">Northern krill</name>
    <name type="synonym">Thysanopoda norvegica</name>
    <dbReference type="NCBI Taxonomy" id="48144"/>
    <lineage>
        <taxon>Eukaryota</taxon>
        <taxon>Metazoa</taxon>
        <taxon>Ecdysozoa</taxon>
        <taxon>Arthropoda</taxon>
        <taxon>Crustacea</taxon>
        <taxon>Multicrustacea</taxon>
        <taxon>Malacostraca</taxon>
        <taxon>Eumalacostraca</taxon>
        <taxon>Eucarida</taxon>
        <taxon>Euphausiacea</taxon>
        <taxon>Euphausiidae</taxon>
        <taxon>Meganyctiphanes</taxon>
    </lineage>
</organism>
<evidence type="ECO:0000256" key="2">
    <source>
        <dbReference type="SAM" id="Phobius"/>
    </source>
</evidence>
<feature type="non-terminal residue" evidence="3">
    <location>
        <position position="134"/>
    </location>
</feature>
<dbReference type="GO" id="GO:0015293">
    <property type="term" value="F:symporter activity"/>
    <property type="evidence" value="ECO:0007669"/>
    <property type="project" value="InterPro"/>
</dbReference>
<dbReference type="InterPro" id="IPR039672">
    <property type="entry name" value="MFS_2"/>
</dbReference>
<protein>
    <submittedName>
        <fullName evidence="3">Uncharacterized protein</fullName>
    </submittedName>
</protein>
<dbReference type="AlphaFoldDB" id="A0AAV2SK78"/>
<accession>A0AAV2SK78</accession>
<evidence type="ECO:0000313" key="3">
    <source>
        <dbReference type="EMBL" id="CAL4191851.1"/>
    </source>
</evidence>
<proteinExistence type="inferred from homology"/>
<name>A0AAV2SK78_MEGNR</name>
<dbReference type="PANTHER" id="PTHR11328">
    <property type="entry name" value="MAJOR FACILITATOR SUPERFAMILY DOMAIN-CONTAINING PROTEIN"/>
    <property type="match status" value="1"/>
</dbReference>
<keyword evidence="4" id="KW-1185">Reference proteome</keyword>
<gene>
    <name evidence="3" type="ORF">MNOR_LOCUS36670</name>
</gene>
<evidence type="ECO:0000313" key="4">
    <source>
        <dbReference type="Proteomes" id="UP001497623"/>
    </source>
</evidence>
<dbReference type="GO" id="GO:0008643">
    <property type="term" value="P:carbohydrate transport"/>
    <property type="evidence" value="ECO:0007669"/>
    <property type="project" value="InterPro"/>
</dbReference>
<feature type="transmembrane region" description="Helical" evidence="2">
    <location>
        <begin position="67"/>
        <end position="89"/>
    </location>
</feature>
<keyword evidence="2" id="KW-0472">Membrane</keyword>
<evidence type="ECO:0000256" key="1">
    <source>
        <dbReference type="ARBA" id="ARBA00008335"/>
    </source>
</evidence>
<dbReference type="EMBL" id="CAXKWB010068324">
    <property type="protein sequence ID" value="CAL4191851.1"/>
    <property type="molecule type" value="Genomic_DNA"/>
</dbReference>
<comment type="similarity">
    <text evidence="1">Belongs to the major facilitator superfamily.</text>
</comment>
<dbReference type="GO" id="GO:0005886">
    <property type="term" value="C:plasma membrane"/>
    <property type="evidence" value="ECO:0007669"/>
    <property type="project" value="TreeGrafter"/>
</dbReference>
<dbReference type="PANTHER" id="PTHR11328:SF28">
    <property type="entry name" value="MAJOR FACILITATOR SUPERFAMILY DOMAIN-CONTAINING PROTEIN 12"/>
    <property type="match status" value="1"/>
</dbReference>
<comment type="caution">
    <text evidence="3">The sequence shown here is derived from an EMBL/GenBank/DDBJ whole genome shotgun (WGS) entry which is preliminary data.</text>
</comment>
<reference evidence="3 4" key="1">
    <citation type="submission" date="2024-05" db="EMBL/GenBank/DDBJ databases">
        <authorList>
            <person name="Wallberg A."/>
        </authorList>
    </citation>
    <scope>NUCLEOTIDE SEQUENCE [LARGE SCALE GENOMIC DNA]</scope>
</reference>
<dbReference type="Proteomes" id="UP001497623">
    <property type="component" value="Unassembled WGS sequence"/>
</dbReference>
<sequence length="134" mass="14740">RHAFTVIANLSVYTIIYFVIDTNSCTTGGLGTHNTTMHIMANTESTTEISGAESDCSELGPKDSSGFQTAAFVFSGIGLACSLLFQLGVCEKTNSNQKQEDVNTVERSSKKKSMKKFDWFKKSLLYQIALLYMV</sequence>
<keyword evidence="2" id="KW-0812">Transmembrane</keyword>